<evidence type="ECO:0000256" key="8">
    <source>
        <dbReference type="NCBIfam" id="TIGR01307"/>
    </source>
</evidence>
<accession>A0AAE4MK50</accession>
<evidence type="ECO:0000256" key="7">
    <source>
        <dbReference type="HAMAP-Rule" id="MF_01038"/>
    </source>
</evidence>
<evidence type="ECO:0000259" key="12">
    <source>
        <dbReference type="Pfam" id="PF01676"/>
    </source>
</evidence>
<feature type="domain" description="Metalloenzyme" evidence="12">
    <location>
        <begin position="16"/>
        <end position="524"/>
    </location>
</feature>
<dbReference type="GO" id="GO:0006096">
    <property type="term" value="P:glycolytic process"/>
    <property type="evidence" value="ECO:0007669"/>
    <property type="project" value="UniProtKB-UniRule"/>
</dbReference>
<feature type="binding site" evidence="7 11">
    <location>
        <position position="23"/>
    </location>
    <ligand>
        <name>Mn(2+)</name>
        <dbReference type="ChEBI" id="CHEBI:29035"/>
        <label>2</label>
    </ligand>
</feature>
<dbReference type="InterPro" id="IPR017850">
    <property type="entry name" value="Alkaline_phosphatase_core_sf"/>
</dbReference>
<sequence>MMNSHISKNNPSQKSPLLLMILDGWGFESKHMGNAVAAANTPNLDFFEKHYPTCLCEASGIAVGLPAGQMGNSEVGHLNMGAGRVIYQDLTLINKEIEDGTFFKNPTLLSAIENAKTKKSALHLMGLVSYGGVHSSLNHLKALLLFAKREGLSRDQVFVHAFLDGRDVAPKSAMNDLEDLENFMTKEQIGKLSTIMGRYYAMDRDKRWERTQAAYDVLTAGKPEIPVAVVDAADWKKALQASFDKGETDEFVKPIVLMENAKRVSVISDNDSVIFFNFRPDRARQLTYAMTLPDNKFSGFTRKVHPNVFFVCMTQYDEELDVPIAYPPKDIKNTLGEYLSSCGIRQLRIAETEKYAHVTFFFNGGVEEPNPDENRILIPSPKVATYDEQPEMSAYIVTERLLEAIDEDKYDFIVLNFANMDMVGHTGIFEAATKAVETVDECAGVLVEKILEKGGAVIITADHGNAEQMLDDNKKPHTAHTTNPVKIIYVDEKNKKDGKAVCTLRDGGKLCDIAPTLLEIMDLEIPAEMTGQSLLKK</sequence>
<evidence type="ECO:0000256" key="1">
    <source>
        <dbReference type="ARBA" id="ARBA00004798"/>
    </source>
</evidence>
<evidence type="ECO:0000256" key="4">
    <source>
        <dbReference type="ARBA" id="ARBA00023152"/>
    </source>
</evidence>
<proteinExistence type="inferred from homology"/>
<keyword evidence="15" id="KW-1185">Reference proteome</keyword>
<evidence type="ECO:0000256" key="10">
    <source>
        <dbReference type="PIRSR" id="PIRSR001492-2"/>
    </source>
</evidence>
<evidence type="ECO:0000256" key="9">
    <source>
        <dbReference type="PIRSR" id="PIRSR001492-1"/>
    </source>
</evidence>
<feature type="binding site" evidence="7 11">
    <location>
        <position position="480"/>
    </location>
    <ligand>
        <name>Mn(2+)</name>
        <dbReference type="ChEBI" id="CHEBI:29035"/>
        <label>1</label>
    </ligand>
</feature>
<dbReference type="RefSeq" id="WP_338099786.1">
    <property type="nucleotide sequence ID" value="NZ_JAWDKD010000019.1"/>
</dbReference>
<dbReference type="FunFam" id="3.40.1450.10:FF:000002">
    <property type="entry name" value="2,3-bisphosphoglycerate-independent phosphoglycerate mutase"/>
    <property type="match status" value="1"/>
</dbReference>
<reference evidence="14" key="1">
    <citation type="submission" date="2023-06" db="EMBL/GenBank/DDBJ databases">
        <title>Genome sequence of Methanosarcinaceae archaeon Ag5.</title>
        <authorList>
            <person name="Protasov E."/>
            <person name="Platt K."/>
            <person name="Poehlein A."/>
            <person name="Daniel R."/>
            <person name="Brune A."/>
        </authorList>
    </citation>
    <scope>NUCLEOTIDE SEQUENCE</scope>
    <source>
        <strain evidence="14">Ag5</strain>
    </source>
</reference>
<dbReference type="Proteomes" id="UP001271789">
    <property type="component" value="Unassembled WGS sequence"/>
</dbReference>
<dbReference type="Pfam" id="PF06415">
    <property type="entry name" value="iPGM_N"/>
    <property type="match status" value="1"/>
</dbReference>
<gene>
    <name evidence="14" type="primary">gpmI_1</name>
    <name evidence="7" type="synonym">gpmI</name>
    <name evidence="14" type="ORF">MsAg5_12360</name>
</gene>
<evidence type="ECO:0000256" key="6">
    <source>
        <dbReference type="ARBA" id="ARBA00023235"/>
    </source>
</evidence>
<evidence type="ECO:0000256" key="11">
    <source>
        <dbReference type="PIRSR" id="PIRSR001492-3"/>
    </source>
</evidence>
<comment type="pathway">
    <text evidence="1 7">Carbohydrate degradation; glycolysis; pyruvate from D-glyceraldehyde 3-phosphate: step 3/5.</text>
</comment>
<feature type="binding site" evidence="7 10">
    <location>
        <position position="134"/>
    </location>
    <ligand>
        <name>substrate</name>
    </ligand>
</feature>
<dbReference type="Gene3D" id="3.40.720.10">
    <property type="entry name" value="Alkaline Phosphatase, subunit A"/>
    <property type="match status" value="1"/>
</dbReference>
<dbReference type="GO" id="GO:0004619">
    <property type="term" value="F:phosphoglycerate mutase activity"/>
    <property type="evidence" value="ECO:0007669"/>
    <property type="project" value="UniProtKB-UniRule"/>
</dbReference>
<evidence type="ECO:0000313" key="14">
    <source>
        <dbReference type="EMBL" id="MDV0447351.1"/>
    </source>
</evidence>
<keyword evidence="5 7" id="KW-0464">Manganese</keyword>
<dbReference type="PANTHER" id="PTHR31637:SF0">
    <property type="entry name" value="2,3-BISPHOSPHOGLYCERATE-INDEPENDENT PHOSPHOGLYCERATE MUTASE"/>
    <property type="match status" value="1"/>
</dbReference>
<dbReference type="Gene3D" id="3.40.1450.10">
    <property type="entry name" value="BPG-independent phosphoglycerate mutase, domain B"/>
    <property type="match status" value="1"/>
</dbReference>
<comment type="similarity">
    <text evidence="2 7">Belongs to the BPG-independent phosphoglycerate mutase family.</text>
</comment>
<dbReference type="GO" id="GO:0005829">
    <property type="term" value="C:cytosol"/>
    <property type="evidence" value="ECO:0007669"/>
    <property type="project" value="TreeGrafter"/>
</dbReference>
<keyword evidence="3 7" id="KW-0479">Metal-binding</keyword>
<feature type="binding site" evidence="7 11">
    <location>
        <position position="73"/>
    </location>
    <ligand>
        <name>Mn(2+)</name>
        <dbReference type="ChEBI" id="CHEBI:29035"/>
        <label>2</label>
    </ligand>
</feature>
<evidence type="ECO:0000256" key="5">
    <source>
        <dbReference type="ARBA" id="ARBA00023211"/>
    </source>
</evidence>
<dbReference type="SUPFAM" id="SSF53649">
    <property type="entry name" value="Alkaline phosphatase-like"/>
    <property type="match status" value="1"/>
</dbReference>
<dbReference type="InterPro" id="IPR005995">
    <property type="entry name" value="Pgm_bpd_ind"/>
</dbReference>
<dbReference type="GO" id="GO:0030145">
    <property type="term" value="F:manganese ion binding"/>
    <property type="evidence" value="ECO:0007669"/>
    <property type="project" value="UniProtKB-UniRule"/>
</dbReference>
<dbReference type="InterPro" id="IPR011258">
    <property type="entry name" value="BPG-indep_PGM_N"/>
</dbReference>
<evidence type="ECO:0000256" key="2">
    <source>
        <dbReference type="ARBA" id="ARBA00008819"/>
    </source>
</evidence>
<feature type="binding site" evidence="7 11">
    <location>
        <position position="462"/>
    </location>
    <ligand>
        <name>Mn(2+)</name>
        <dbReference type="ChEBI" id="CHEBI:29035"/>
        <label>2</label>
    </ligand>
</feature>
<comment type="cofactor">
    <cofactor evidence="7">
        <name>Mn(2+)</name>
        <dbReference type="ChEBI" id="CHEBI:29035"/>
    </cofactor>
    <text evidence="7">Binds 2 manganese ions per subunit.</text>
</comment>
<dbReference type="Pfam" id="PF01676">
    <property type="entry name" value="Metalloenzyme"/>
    <property type="match status" value="1"/>
</dbReference>
<evidence type="ECO:0000256" key="3">
    <source>
        <dbReference type="ARBA" id="ARBA00022723"/>
    </source>
</evidence>
<feature type="binding site" evidence="7 11">
    <location>
        <position position="425"/>
    </location>
    <ligand>
        <name>Mn(2+)</name>
        <dbReference type="ChEBI" id="CHEBI:29035"/>
        <label>1</label>
    </ligand>
</feature>
<dbReference type="InterPro" id="IPR006124">
    <property type="entry name" value="Metalloenzyme"/>
</dbReference>
<dbReference type="PANTHER" id="PTHR31637">
    <property type="entry name" value="2,3-BISPHOSPHOGLYCERATE-INDEPENDENT PHOSPHOGLYCERATE MUTASE"/>
    <property type="match status" value="1"/>
</dbReference>
<feature type="binding site" evidence="7 10">
    <location>
        <begin position="279"/>
        <end position="282"/>
    </location>
    <ligand>
        <name>substrate</name>
    </ligand>
</feature>
<organism evidence="14 15">
    <name type="scientific">Methanolapillus africanus</name>
    <dbReference type="NCBI Taxonomy" id="3028297"/>
    <lineage>
        <taxon>Archaea</taxon>
        <taxon>Methanobacteriati</taxon>
        <taxon>Methanobacteriota</taxon>
        <taxon>Stenosarchaea group</taxon>
        <taxon>Methanomicrobia</taxon>
        <taxon>Methanosarcinales</taxon>
        <taxon>Methanosarcinaceae</taxon>
        <taxon>Methanolapillus</taxon>
    </lineage>
</organism>
<dbReference type="InterPro" id="IPR036646">
    <property type="entry name" value="PGAM_B_sf"/>
</dbReference>
<dbReference type="EC" id="5.4.2.12" evidence="7 8"/>
<feature type="binding site" evidence="7 11">
    <location>
        <position position="463"/>
    </location>
    <ligand>
        <name>Mn(2+)</name>
        <dbReference type="ChEBI" id="CHEBI:29035"/>
        <label>2</label>
    </ligand>
</feature>
<feature type="binding site" evidence="7 11">
    <location>
        <position position="421"/>
    </location>
    <ligand>
        <name>Mn(2+)</name>
        <dbReference type="ChEBI" id="CHEBI:29035"/>
        <label>1</label>
    </ligand>
</feature>
<evidence type="ECO:0000313" key="15">
    <source>
        <dbReference type="Proteomes" id="UP001271789"/>
    </source>
</evidence>
<comment type="catalytic activity">
    <reaction evidence="7">
        <text>(2R)-2-phosphoglycerate = (2R)-3-phosphoglycerate</text>
        <dbReference type="Rhea" id="RHEA:15901"/>
        <dbReference type="ChEBI" id="CHEBI:58272"/>
        <dbReference type="ChEBI" id="CHEBI:58289"/>
        <dbReference type="EC" id="5.4.2.12"/>
    </reaction>
</comment>
<comment type="caution">
    <text evidence="14">The sequence shown here is derived from an EMBL/GenBank/DDBJ whole genome shotgun (WGS) entry which is preliminary data.</text>
</comment>
<feature type="binding site" evidence="7 10">
    <location>
        <begin position="166"/>
        <end position="167"/>
    </location>
    <ligand>
        <name>substrate</name>
    </ligand>
</feature>
<dbReference type="FunFam" id="3.40.720.10:FF:000001">
    <property type="entry name" value="2,3-bisphosphoglycerate-independent phosphoglycerate mutase"/>
    <property type="match status" value="1"/>
</dbReference>
<protein>
    <recommendedName>
        <fullName evidence="7 8">2,3-bisphosphoglycerate-independent phosphoglycerate mutase</fullName>
        <shortName evidence="7">BPG-independent PGAM</shortName>
        <shortName evidence="7">Phosphoglyceromutase</shortName>
        <shortName evidence="7">iPGM</shortName>
        <ecNumber evidence="7 8">5.4.2.12</ecNumber>
    </recommendedName>
</protein>
<dbReference type="CDD" id="cd16010">
    <property type="entry name" value="iPGM"/>
    <property type="match status" value="1"/>
</dbReference>
<evidence type="ECO:0000259" key="13">
    <source>
        <dbReference type="Pfam" id="PF06415"/>
    </source>
</evidence>
<comment type="function">
    <text evidence="7">Catalyzes the interconversion of 2-phosphoglycerate and 3-phosphoglycerate.</text>
</comment>
<feature type="binding site" evidence="7 10">
    <location>
        <position position="354"/>
    </location>
    <ligand>
        <name>substrate</name>
    </ligand>
</feature>
<dbReference type="GO" id="GO:0006007">
    <property type="term" value="P:glucose catabolic process"/>
    <property type="evidence" value="ECO:0007669"/>
    <property type="project" value="InterPro"/>
</dbReference>
<dbReference type="SUPFAM" id="SSF64158">
    <property type="entry name" value="2,3-Bisphosphoglycerate-independent phosphoglycerate mutase, substrate-binding domain"/>
    <property type="match status" value="1"/>
</dbReference>
<dbReference type="AlphaFoldDB" id="A0AAE4MK50"/>
<feature type="domain" description="BPG-independent PGAM N-terminal" evidence="13">
    <location>
        <begin position="93"/>
        <end position="318"/>
    </location>
</feature>
<feature type="active site" description="Phosphoserine intermediate" evidence="7 9">
    <location>
        <position position="73"/>
    </location>
</feature>
<feature type="binding site" evidence="7 10">
    <location>
        <position position="204"/>
    </location>
    <ligand>
        <name>substrate</name>
    </ligand>
</feature>
<keyword evidence="6 7" id="KW-0413">Isomerase</keyword>
<feature type="binding site" evidence="7 10">
    <location>
        <position position="198"/>
    </location>
    <ligand>
        <name>substrate</name>
    </ligand>
</feature>
<dbReference type="HAMAP" id="MF_01038">
    <property type="entry name" value="GpmI"/>
    <property type="match status" value="1"/>
</dbReference>
<keyword evidence="4 7" id="KW-0324">Glycolysis</keyword>
<name>A0AAE4MK50_9EURY</name>
<dbReference type="NCBIfam" id="TIGR01307">
    <property type="entry name" value="pgm_bpd_ind"/>
    <property type="match status" value="1"/>
</dbReference>
<dbReference type="EMBL" id="JAWDKD010000019">
    <property type="protein sequence ID" value="MDV0447351.1"/>
    <property type="molecule type" value="Genomic_DNA"/>
</dbReference>
<dbReference type="PIRSF" id="PIRSF001492">
    <property type="entry name" value="IPGAM"/>
    <property type="match status" value="1"/>
</dbReference>